<dbReference type="GO" id="GO:0071555">
    <property type="term" value="P:cell wall organization"/>
    <property type="evidence" value="ECO:0007669"/>
    <property type="project" value="UniProtKB-KW"/>
</dbReference>
<dbReference type="KEGG" id="tep:TepRe1_1766"/>
<reference evidence="8" key="1">
    <citation type="journal article" date="2013" name="Genome Announc.">
        <title>First genome sequence of a syntrophic acetate-oxidizing bacterium, Tepidanaerobacter acetatoxydans strain Re1.</title>
        <authorList>
            <person name="Manzoor S."/>
            <person name="Bongcam-Rudloff E."/>
            <person name="Schnurer A."/>
            <person name="Muller B."/>
        </authorList>
    </citation>
    <scope>NUCLEOTIDE SEQUENCE [LARGE SCALE GENOMIC DNA]</scope>
    <source>
        <strain evidence="8">Re1</strain>
    </source>
</reference>
<dbReference type="STRING" id="1209989.TepRe1_1766"/>
<comment type="similarity">
    <text evidence="1">Belongs to the FemABX family.</text>
</comment>
<dbReference type="eggNOG" id="ENOG5032V5D">
    <property type="taxonomic scope" value="Bacteria"/>
</dbReference>
<protein>
    <recommendedName>
        <fullName evidence="9">BioF2-like acetyltransferase domain-containing protein</fullName>
    </recommendedName>
</protein>
<dbReference type="GO" id="GO:0009252">
    <property type="term" value="P:peptidoglycan biosynthetic process"/>
    <property type="evidence" value="ECO:0007669"/>
    <property type="project" value="UniProtKB-KW"/>
</dbReference>
<evidence type="ECO:0000256" key="1">
    <source>
        <dbReference type="ARBA" id="ARBA00009943"/>
    </source>
</evidence>
<proteinExistence type="inferred from homology"/>
<keyword evidence="5" id="KW-0012">Acyltransferase</keyword>
<accession>L0S4C7</accession>
<keyword evidence="6" id="KW-0961">Cell wall biogenesis/degradation</keyword>
<organism evidence="7 8">
    <name type="scientific">Tepidanaerobacter acetatoxydans (strain DSM 21804 / JCM 16047 / Re1)</name>
    <dbReference type="NCBI Taxonomy" id="1209989"/>
    <lineage>
        <taxon>Bacteria</taxon>
        <taxon>Bacillati</taxon>
        <taxon>Bacillota</taxon>
        <taxon>Clostridia</taxon>
        <taxon>Thermosediminibacterales</taxon>
        <taxon>Tepidanaerobacteraceae</taxon>
        <taxon>Tepidanaerobacter</taxon>
    </lineage>
</organism>
<dbReference type="EMBL" id="HF563609">
    <property type="protein sequence ID" value="CCP26718.1"/>
    <property type="molecule type" value="Genomic_DNA"/>
</dbReference>
<evidence type="ECO:0000256" key="5">
    <source>
        <dbReference type="ARBA" id="ARBA00023315"/>
    </source>
</evidence>
<keyword evidence="4" id="KW-0573">Peptidoglycan synthesis</keyword>
<evidence type="ECO:0000256" key="2">
    <source>
        <dbReference type="ARBA" id="ARBA00022679"/>
    </source>
</evidence>
<sequence>MINVTYKKKYFKINAVWFCKDIEVIVDRSRGDFIFLHGIDKSVLDTNRKNAIINKQFSLITDLKAEPEEIFKEFNKNYRYEINRAGKEGVNCISYLSEDLKDDPDILASFKMEYTNFVKLKGIVNSYNEPAMQQYIANGNVLLTKALKDKQSYAQHVYLYDNRIARLLYSVSNFRTKDLDPNFAGRANKYLHWHDIQYLHKHKIEVLDWGGISSIENLNGIDKFKKGFGGKEHTYYNIIFGKSLIGKLAISMMKLKRS</sequence>
<dbReference type="OrthoDB" id="8609648at2"/>
<dbReference type="PANTHER" id="PTHR36174:SF1">
    <property type="entry name" value="LIPID II:GLYCINE GLYCYLTRANSFERASE"/>
    <property type="match status" value="1"/>
</dbReference>
<keyword evidence="3" id="KW-0133">Cell shape</keyword>
<evidence type="ECO:0000313" key="7">
    <source>
        <dbReference type="EMBL" id="CCP26718.1"/>
    </source>
</evidence>
<dbReference type="PATRIC" id="fig|1209989.3.peg.2200"/>
<dbReference type="SUPFAM" id="SSF55729">
    <property type="entry name" value="Acyl-CoA N-acyltransferases (Nat)"/>
    <property type="match status" value="1"/>
</dbReference>
<accession>F4LX98</accession>
<dbReference type="HOGENOM" id="CLU_095266_0_0_9"/>
<dbReference type="RefSeq" id="WP_013778819.1">
    <property type="nucleotide sequence ID" value="NC_015519.1"/>
</dbReference>
<dbReference type="GO" id="GO:0008360">
    <property type="term" value="P:regulation of cell shape"/>
    <property type="evidence" value="ECO:0007669"/>
    <property type="project" value="UniProtKB-KW"/>
</dbReference>
<evidence type="ECO:0008006" key="9">
    <source>
        <dbReference type="Google" id="ProtNLM"/>
    </source>
</evidence>
<evidence type="ECO:0000313" key="8">
    <source>
        <dbReference type="Proteomes" id="UP000010802"/>
    </source>
</evidence>
<gene>
    <name evidence="7" type="ordered locus">TEPIRE1_1905</name>
</gene>
<dbReference type="PANTHER" id="PTHR36174">
    <property type="entry name" value="LIPID II:GLYCINE GLYCYLTRANSFERASE"/>
    <property type="match status" value="1"/>
</dbReference>
<dbReference type="AlphaFoldDB" id="F4LX98"/>
<name>F4LX98_TEPAE</name>
<keyword evidence="2" id="KW-0808">Transferase</keyword>
<evidence type="ECO:0000256" key="4">
    <source>
        <dbReference type="ARBA" id="ARBA00022984"/>
    </source>
</evidence>
<dbReference type="PROSITE" id="PS51191">
    <property type="entry name" value="FEMABX"/>
    <property type="match status" value="1"/>
</dbReference>
<dbReference type="Proteomes" id="UP000010802">
    <property type="component" value="Chromosome"/>
</dbReference>
<dbReference type="Gene3D" id="3.40.630.30">
    <property type="match status" value="1"/>
</dbReference>
<dbReference type="InterPro" id="IPR050644">
    <property type="entry name" value="PG_Glycine_Bridge_Synth"/>
</dbReference>
<dbReference type="GO" id="GO:0016755">
    <property type="term" value="F:aminoacyltransferase activity"/>
    <property type="evidence" value="ECO:0007669"/>
    <property type="project" value="InterPro"/>
</dbReference>
<dbReference type="InterPro" id="IPR003447">
    <property type="entry name" value="FEMABX"/>
</dbReference>
<evidence type="ECO:0000256" key="6">
    <source>
        <dbReference type="ARBA" id="ARBA00023316"/>
    </source>
</evidence>
<dbReference type="KEGG" id="tae:TepiRe1_1905"/>
<evidence type="ECO:0000256" key="3">
    <source>
        <dbReference type="ARBA" id="ARBA00022960"/>
    </source>
</evidence>
<keyword evidence="8" id="KW-1185">Reference proteome</keyword>
<dbReference type="InterPro" id="IPR016181">
    <property type="entry name" value="Acyl_CoA_acyltransferase"/>
</dbReference>